<dbReference type="EMBL" id="JBHSIT010000019">
    <property type="protein sequence ID" value="MFC4913706.1"/>
    <property type="molecule type" value="Genomic_DNA"/>
</dbReference>
<name>A0ABV9UCW8_9ACTN</name>
<gene>
    <name evidence="2" type="ORF">ACFPCY_40875</name>
</gene>
<evidence type="ECO:0000256" key="1">
    <source>
        <dbReference type="SAM" id="SignalP"/>
    </source>
</evidence>
<dbReference type="RefSeq" id="WP_378264881.1">
    <property type="nucleotide sequence ID" value="NZ_JBHSIT010000019.1"/>
</dbReference>
<dbReference type="Proteomes" id="UP001595872">
    <property type="component" value="Unassembled WGS sequence"/>
</dbReference>
<evidence type="ECO:0000313" key="3">
    <source>
        <dbReference type="Proteomes" id="UP001595872"/>
    </source>
</evidence>
<feature type="signal peptide" evidence="1">
    <location>
        <begin position="1"/>
        <end position="24"/>
    </location>
</feature>
<sequence>MRIITGALLGAAAILALAALPAQAATTAQAPAISPATPCMVAPDHVFPAGYPEGCNPWEK</sequence>
<reference evidence="3" key="1">
    <citation type="journal article" date="2019" name="Int. J. Syst. Evol. Microbiol.">
        <title>The Global Catalogue of Microorganisms (GCM) 10K type strain sequencing project: providing services to taxonomists for standard genome sequencing and annotation.</title>
        <authorList>
            <consortium name="The Broad Institute Genomics Platform"/>
            <consortium name="The Broad Institute Genome Sequencing Center for Infectious Disease"/>
            <person name="Wu L."/>
            <person name="Ma J."/>
        </authorList>
    </citation>
    <scope>NUCLEOTIDE SEQUENCE [LARGE SCALE GENOMIC DNA]</scope>
    <source>
        <strain evidence="3">KLKA75</strain>
    </source>
</reference>
<comment type="caution">
    <text evidence="2">The sequence shown here is derived from an EMBL/GenBank/DDBJ whole genome shotgun (WGS) entry which is preliminary data.</text>
</comment>
<proteinExistence type="predicted"/>
<evidence type="ECO:0000313" key="2">
    <source>
        <dbReference type="EMBL" id="MFC4913706.1"/>
    </source>
</evidence>
<organism evidence="2 3">
    <name type="scientific">Actinomadura gamaensis</name>
    <dbReference type="NCBI Taxonomy" id="1763541"/>
    <lineage>
        <taxon>Bacteria</taxon>
        <taxon>Bacillati</taxon>
        <taxon>Actinomycetota</taxon>
        <taxon>Actinomycetes</taxon>
        <taxon>Streptosporangiales</taxon>
        <taxon>Thermomonosporaceae</taxon>
        <taxon>Actinomadura</taxon>
    </lineage>
</organism>
<feature type="chain" id="PRO_5045102534" evidence="1">
    <location>
        <begin position="25"/>
        <end position="60"/>
    </location>
</feature>
<accession>A0ABV9UCW8</accession>
<keyword evidence="3" id="KW-1185">Reference proteome</keyword>
<keyword evidence="1" id="KW-0732">Signal</keyword>
<protein>
    <submittedName>
        <fullName evidence="2">Uncharacterized protein</fullName>
    </submittedName>
</protein>